<evidence type="ECO:0000256" key="1">
    <source>
        <dbReference type="RuleBase" id="RU000487"/>
    </source>
</evidence>
<proteinExistence type="inferred from homology"/>
<dbReference type="SUPFAM" id="SSF53067">
    <property type="entry name" value="Actin-like ATPase domain"/>
    <property type="match status" value="2"/>
</dbReference>
<dbReference type="EMBL" id="CP141890">
    <property type="protein sequence ID" value="WRT69919.1"/>
    <property type="molecule type" value="Genomic_DNA"/>
</dbReference>
<dbReference type="InterPro" id="IPR043129">
    <property type="entry name" value="ATPase_NBD"/>
</dbReference>
<dbReference type="SMART" id="SM00268">
    <property type="entry name" value="ACTIN"/>
    <property type="match status" value="1"/>
</dbReference>
<comment type="similarity">
    <text evidence="1">Belongs to the actin family.</text>
</comment>
<evidence type="ECO:0000313" key="3">
    <source>
        <dbReference type="EMBL" id="WRT69919.1"/>
    </source>
</evidence>
<keyword evidence="4" id="KW-1185">Reference proteome</keyword>
<accession>A0ABZ1D9G5</accession>
<feature type="region of interest" description="Disordered" evidence="2">
    <location>
        <begin position="40"/>
        <end position="65"/>
    </location>
</feature>
<evidence type="ECO:0008006" key="5">
    <source>
        <dbReference type="Google" id="ProtNLM"/>
    </source>
</evidence>
<dbReference type="CDD" id="cd10221">
    <property type="entry name" value="ASKHA_NBD_Arp3-like"/>
    <property type="match status" value="1"/>
</dbReference>
<dbReference type="Gene3D" id="3.30.420.40">
    <property type="match status" value="2"/>
</dbReference>
<dbReference type="Proteomes" id="UP001329825">
    <property type="component" value="Chromosome 10"/>
</dbReference>
<feature type="compositionally biased region" description="Low complexity" evidence="2">
    <location>
        <begin position="40"/>
        <end position="54"/>
    </location>
</feature>
<dbReference type="PROSITE" id="PS01132">
    <property type="entry name" value="ACTINS_ACT_LIKE"/>
    <property type="match status" value="1"/>
</dbReference>
<dbReference type="RefSeq" id="XP_062794658.1">
    <property type="nucleotide sequence ID" value="XM_062938607.1"/>
</dbReference>
<protein>
    <recommendedName>
        <fullName evidence="5">Actin binding protein</fullName>
    </recommendedName>
</protein>
<organism evidence="3 4">
    <name type="scientific">Kwoniella shivajii</name>
    <dbReference type="NCBI Taxonomy" id="564305"/>
    <lineage>
        <taxon>Eukaryota</taxon>
        <taxon>Fungi</taxon>
        <taxon>Dikarya</taxon>
        <taxon>Basidiomycota</taxon>
        <taxon>Agaricomycotina</taxon>
        <taxon>Tremellomycetes</taxon>
        <taxon>Tremellales</taxon>
        <taxon>Cryptococcaceae</taxon>
        <taxon>Kwoniella</taxon>
    </lineage>
</organism>
<reference evidence="3 4" key="1">
    <citation type="submission" date="2024-01" db="EMBL/GenBank/DDBJ databases">
        <title>Comparative genomics of Cryptococcus and Kwoniella reveals pathogenesis evolution and contrasting modes of karyotype evolution via chromosome fusion or intercentromeric recombination.</title>
        <authorList>
            <person name="Coelho M.A."/>
            <person name="David-Palma M."/>
            <person name="Shea T."/>
            <person name="Bowers K."/>
            <person name="McGinley-Smith S."/>
            <person name="Mohammad A.W."/>
            <person name="Gnirke A."/>
            <person name="Yurkov A.M."/>
            <person name="Nowrousian M."/>
            <person name="Sun S."/>
            <person name="Cuomo C.A."/>
            <person name="Heitman J."/>
        </authorList>
    </citation>
    <scope>NUCLEOTIDE SEQUENCE [LARGE SCALE GENOMIC DNA]</scope>
    <source>
        <strain evidence="3">CBS 11374</strain>
    </source>
</reference>
<evidence type="ECO:0000256" key="2">
    <source>
        <dbReference type="SAM" id="MobiDB-lite"/>
    </source>
</evidence>
<name>A0ABZ1D9G5_9TREE</name>
<gene>
    <name evidence="3" type="ORF">IL334_006910</name>
</gene>
<dbReference type="InterPro" id="IPR020902">
    <property type="entry name" value="Actin/actin-like_CS"/>
</dbReference>
<sequence>MSRQPPLVIDNGTGYTKMGFAGNSEPSFVFPTVIATHQSASSGSSNASAGSGARAPPPIAGKPSHLASKRGIEDLDFFIGDEAVANSKTYSLHYPIRHGQIENWDHMERFWEQCIFKYLRAEPEDHYVLLTEPPLNPPENRENTAEIMFESFNVQGLYIAVQAVLALAASWTSSKVNERTLTGVVIDSGDGVTHTIPVAEGYVIGSSIKHIPIAGRDITYFVQQLLRDRGETAQIPPEDQLRVAEKIKEDYTYVCQDIVKEFKKYDADPYKYFARFAGEHSVTGRKYDLDVGYERFLAPEIFFNPEIYSSDFLTPLPEVVDTVIQTSPIDVRRGLYKNIVLSGGSTMFKDFGKRLQRDVKAIVDGRIAGSEERSGSHLKSSGVEVNVISHKRQRYAVWYGGSLMASTPEFYNVSHSRVDYEEYGPSLVRRFSVFGSAV</sequence>
<dbReference type="GeneID" id="87959040"/>
<dbReference type="Pfam" id="PF00022">
    <property type="entry name" value="Actin"/>
    <property type="match status" value="1"/>
</dbReference>
<dbReference type="Gene3D" id="3.90.640.10">
    <property type="entry name" value="Actin, Chain A, domain 4"/>
    <property type="match status" value="1"/>
</dbReference>
<dbReference type="PANTHER" id="PTHR11937">
    <property type="entry name" value="ACTIN"/>
    <property type="match status" value="1"/>
</dbReference>
<dbReference type="InterPro" id="IPR004000">
    <property type="entry name" value="Actin"/>
</dbReference>
<evidence type="ECO:0000313" key="4">
    <source>
        <dbReference type="Proteomes" id="UP001329825"/>
    </source>
</evidence>